<dbReference type="RefSeq" id="XP_047773552.1">
    <property type="nucleotide sequence ID" value="XM_047921881.1"/>
</dbReference>
<protein>
    <submittedName>
        <fullName evidence="1">Uncharacterized protein</fullName>
    </submittedName>
</protein>
<evidence type="ECO:0000313" key="1">
    <source>
        <dbReference type="EMBL" id="KAH9830200.1"/>
    </source>
</evidence>
<evidence type="ECO:0000313" key="2">
    <source>
        <dbReference type="Proteomes" id="UP000814176"/>
    </source>
</evidence>
<keyword evidence="2" id="KW-1185">Reference proteome</keyword>
<organism evidence="1 2">
    <name type="scientific">Rhodofomes roseus</name>
    <dbReference type="NCBI Taxonomy" id="34475"/>
    <lineage>
        <taxon>Eukaryota</taxon>
        <taxon>Fungi</taxon>
        <taxon>Dikarya</taxon>
        <taxon>Basidiomycota</taxon>
        <taxon>Agaricomycotina</taxon>
        <taxon>Agaricomycetes</taxon>
        <taxon>Polyporales</taxon>
        <taxon>Rhodofomes</taxon>
    </lineage>
</organism>
<reference evidence="1 2" key="1">
    <citation type="journal article" date="2021" name="Environ. Microbiol.">
        <title>Gene family expansions and transcriptome signatures uncover fungal adaptations to wood decay.</title>
        <authorList>
            <person name="Hage H."/>
            <person name="Miyauchi S."/>
            <person name="Viragh M."/>
            <person name="Drula E."/>
            <person name="Min B."/>
            <person name="Chaduli D."/>
            <person name="Navarro D."/>
            <person name="Favel A."/>
            <person name="Norest M."/>
            <person name="Lesage-Meessen L."/>
            <person name="Balint B."/>
            <person name="Merenyi Z."/>
            <person name="de Eugenio L."/>
            <person name="Morin E."/>
            <person name="Martinez A.T."/>
            <person name="Baldrian P."/>
            <person name="Stursova M."/>
            <person name="Martinez M.J."/>
            <person name="Novotny C."/>
            <person name="Magnuson J.K."/>
            <person name="Spatafora J.W."/>
            <person name="Maurice S."/>
            <person name="Pangilinan J."/>
            <person name="Andreopoulos W."/>
            <person name="LaButti K."/>
            <person name="Hundley H."/>
            <person name="Na H."/>
            <person name="Kuo A."/>
            <person name="Barry K."/>
            <person name="Lipzen A."/>
            <person name="Henrissat B."/>
            <person name="Riley R."/>
            <person name="Ahrendt S."/>
            <person name="Nagy L.G."/>
            <person name="Grigoriev I.V."/>
            <person name="Martin F."/>
            <person name="Rosso M.N."/>
        </authorList>
    </citation>
    <scope>NUCLEOTIDE SEQUENCE [LARGE SCALE GENOMIC DNA]</scope>
    <source>
        <strain evidence="1 2">CIRM-BRFM 1785</strain>
    </source>
</reference>
<dbReference type="Proteomes" id="UP000814176">
    <property type="component" value="Unassembled WGS sequence"/>
</dbReference>
<gene>
    <name evidence="1" type="ORF">C8Q71DRAFT_727693</name>
</gene>
<proteinExistence type="predicted"/>
<name>A0ABQ8K0S7_9APHY</name>
<accession>A0ABQ8K0S7</accession>
<comment type="caution">
    <text evidence="1">The sequence shown here is derived from an EMBL/GenBank/DDBJ whole genome shotgun (WGS) entry which is preliminary data.</text>
</comment>
<dbReference type="EMBL" id="JADCUA010000033">
    <property type="protein sequence ID" value="KAH9830200.1"/>
    <property type="molecule type" value="Genomic_DNA"/>
</dbReference>
<sequence length="168" mass="18280">MAASYRRRPRGSAYTRIVAAAGLQARPFDGRSALDTTRSGAAIVYIFQTQIQYSICAASTSSTHLNVASIPQGTSNLQEDATCTAWAWAAMSGLRIQHAREDLIHTPENAWASIPLAVEVLYVDSAASPRAWTMPAAIGRYGRSFRPTPYHVHIRVHRQAQANVDVAA</sequence>
<dbReference type="GeneID" id="72002613"/>